<evidence type="ECO:0000256" key="6">
    <source>
        <dbReference type="ARBA" id="ARBA00022989"/>
    </source>
</evidence>
<dbReference type="EMBL" id="JARK01001711">
    <property type="protein sequence ID" value="EYB81729.1"/>
    <property type="molecule type" value="Genomic_DNA"/>
</dbReference>
<dbReference type="Pfam" id="PF02931">
    <property type="entry name" value="Neur_chan_LBD"/>
    <property type="match status" value="1"/>
</dbReference>
<dbReference type="STRING" id="53326.A0A016RUQ9"/>
<evidence type="ECO:0000256" key="9">
    <source>
        <dbReference type="ARBA" id="ARBA00023136"/>
    </source>
</evidence>
<gene>
    <name evidence="20" type="primary">Acey_s0375.g239</name>
    <name evidence="20" type="synonym">Acey-acr-19</name>
    <name evidence="20" type="ORF">Y032_0375g239</name>
</gene>
<keyword evidence="21" id="KW-1185">Reference proteome</keyword>
<evidence type="ECO:0000259" key="19">
    <source>
        <dbReference type="Pfam" id="PF02932"/>
    </source>
</evidence>
<dbReference type="InterPro" id="IPR018000">
    <property type="entry name" value="Neurotransmitter_ion_chnl_CS"/>
</dbReference>
<dbReference type="InterPro" id="IPR036734">
    <property type="entry name" value="Neur_chan_lig-bd_sf"/>
</dbReference>
<feature type="transmembrane region" description="Helical" evidence="17">
    <location>
        <begin position="264"/>
        <end position="283"/>
    </location>
</feature>
<evidence type="ECO:0000313" key="21">
    <source>
        <dbReference type="Proteomes" id="UP000024635"/>
    </source>
</evidence>
<evidence type="ECO:0000256" key="4">
    <source>
        <dbReference type="ARBA" id="ARBA00022692"/>
    </source>
</evidence>
<evidence type="ECO:0000259" key="18">
    <source>
        <dbReference type="Pfam" id="PF02931"/>
    </source>
</evidence>
<keyword evidence="11" id="KW-0675">Receptor</keyword>
<keyword evidence="6 17" id="KW-1133">Transmembrane helix</keyword>
<feature type="transmembrane region" description="Helical" evidence="17">
    <location>
        <begin position="295"/>
        <end position="317"/>
    </location>
</feature>
<keyword evidence="5 17" id="KW-0732">Signal</keyword>
<evidence type="ECO:0000256" key="13">
    <source>
        <dbReference type="ARBA" id="ARBA00023257"/>
    </source>
</evidence>
<organism evidence="20 21">
    <name type="scientific">Ancylostoma ceylanicum</name>
    <dbReference type="NCBI Taxonomy" id="53326"/>
    <lineage>
        <taxon>Eukaryota</taxon>
        <taxon>Metazoa</taxon>
        <taxon>Ecdysozoa</taxon>
        <taxon>Nematoda</taxon>
        <taxon>Chromadorea</taxon>
        <taxon>Rhabditida</taxon>
        <taxon>Rhabditina</taxon>
        <taxon>Rhabditomorpha</taxon>
        <taxon>Strongyloidea</taxon>
        <taxon>Ancylostomatidae</taxon>
        <taxon>Ancylostomatinae</taxon>
        <taxon>Ancylostoma</taxon>
    </lineage>
</organism>
<dbReference type="Gene3D" id="1.20.58.390">
    <property type="entry name" value="Neurotransmitter-gated ion-channel transmembrane domain"/>
    <property type="match status" value="2"/>
</dbReference>
<dbReference type="InterPro" id="IPR002394">
    <property type="entry name" value="Nicotinic_acetylcholine_rcpt"/>
</dbReference>
<dbReference type="PROSITE" id="PS00236">
    <property type="entry name" value="NEUROTR_ION_CHANNEL"/>
    <property type="match status" value="1"/>
</dbReference>
<evidence type="ECO:0008006" key="22">
    <source>
        <dbReference type="Google" id="ProtNLM"/>
    </source>
</evidence>
<dbReference type="InterPro" id="IPR038050">
    <property type="entry name" value="Neuro_actylchol_rec"/>
</dbReference>
<dbReference type="FunFam" id="2.70.170.10:FF:000016">
    <property type="entry name" value="Nicotinic acetylcholine receptor subunit"/>
    <property type="match status" value="1"/>
</dbReference>
<dbReference type="GO" id="GO:0004888">
    <property type="term" value="F:transmembrane signaling receptor activity"/>
    <property type="evidence" value="ECO:0007669"/>
    <property type="project" value="InterPro"/>
</dbReference>
<dbReference type="GO" id="GO:0022848">
    <property type="term" value="F:acetylcholine-gated monoatomic cation-selective channel activity"/>
    <property type="evidence" value="ECO:0007669"/>
    <property type="project" value="InterPro"/>
</dbReference>
<evidence type="ECO:0000256" key="12">
    <source>
        <dbReference type="ARBA" id="ARBA00023180"/>
    </source>
</evidence>
<keyword evidence="9 17" id="KW-0472">Membrane</keyword>
<sequence>MLKLFLTVVMHVETLARTEVWAGDHERRLYTKLADGYNKLARPVRNESEPVLVLLGLDFQQILDVDEKHQIMHSNVWLRMSWIDHYLTWDPAEYGNIREVRLPISNIWKPDVLLYNSVDQQFDSTWPVNAVVYHTGNVTWIPPAVIRSSCSIDIAYFPFDSQHCSMKFGSWTYSGFFTDLRNASVSVGTYQPNGEWELLDLTSKRSIFYYECCPEPYYDITFTISIRRRTLYYGFNLVLPSMLISALALLGFTLPADSGEKLNLCVTIFMSLCVFMLMVAEAMPQTSDALPLIEVYFSCIMFEVGASVVCTVFALNFHHRTPESYHPMTPLTRKILLDWLPTLLFMERPPPFNLEQSNGHVICERHKDRRVMKGFIVDAEKKLINNCFSPLDHKTKAVHLDFCHGGRIEVRRRPTSVERNSFPNSSPCNNNTSPLLTQKYTFTKLNNPPETLDRKTPLPLTTRNLLDERQYSNIIEELRVISSRVKKEEMMHAQRADWMFAAMVIDRVCFVTYANPLVSLLAIFIHLITTHDLHRLHFMLSLVKTPHLRQEMDTDELYWIANSVKVNGNGYTPAVPFLLPLNIMNTGPE</sequence>
<dbReference type="SUPFAM" id="SSF63712">
    <property type="entry name" value="Nicotinic receptor ligand binding domain-like"/>
    <property type="match status" value="1"/>
</dbReference>
<evidence type="ECO:0000256" key="7">
    <source>
        <dbReference type="ARBA" id="ARBA00023018"/>
    </source>
</evidence>
<dbReference type="InterPro" id="IPR036719">
    <property type="entry name" value="Neuro-gated_channel_TM_sf"/>
</dbReference>
<dbReference type="NCBIfam" id="TIGR00860">
    <property type="entry name" value="LIC"/>
    <property type="match status" value="1"/>
</dbReference>
<keyword evidence="2 17" id="KW-0813">Transport</keyword>
<feature type="domain" description="Neurotransmitter-gated ion-channel transmembrane" evidence="19">
    <location>
        <begin position="237"/>
        <end position="513"/>
    </location>
</feature>
<keyword evidence="15 17" id="KW-0407">Ion channel</keyword>
<comment type="similarity">
    <text evidence="1">Belongs to the ligand-gated ion channel (TC 1.A.9) family. Acetylcholine receptor (TC 1.A.9.1) subfamily.</text>
</comment>
<name>A0A016RUQ9_9BILA</name>
<comment type="caution">
    <text evidence="20">The sequence shown here is derived from an EMBL/GenBank/DDBJ whole genome shotgun (WGS) entry which is preliminary data.</text>
</comment>
<evidence type="ECO:0000256" key="3">
    <source>
        <dbReference type="ARBA" id="ARBA00022475"/>
    </source>
</evidence>
<keyword evidence="12" id="KW-0325">Glycoprotein</keyword>
<dbReference type="InterPro" id="IPR006201">
    <property type="entry name" value="Neur_channel"/>
</dbReference>
<dbReference type="PRINTS" id="PR00254">
    <property type="entry name" value="NICOTINICR"/>
</dbReference>
<dbReference type="InterPro" id="IPR006029">
    <property type="entry name" value="Neurotrans-gated_channel_TM"/>
</dbReference>
<dbReference type="Gene3D" id="2.70.170.10">
    <property type="entry name" value="Neurotransmitter-gated ion-channel ligand-binding domain"/>
    <property type="match status" value="1"/>
</dbReference>
<evidence type="ECO:0000313" key="20">
    <source>
        <dbReference type="EMBL" id="EYB81729.1"/>
    </source>
</evidence>
<proteinExistence type="inferred from homology"/>
<comment type="subcellular location">
    <subcellularLocation>
        <location evidence="16">Postsynaptic cell membrane</location>
        <topology evidence="16">Multi-pass membrane protein</topology>
    </subcellularLocation>
</comment>
<keyword evidence="4 17" id="KW-0812">Transmembrane</keyword>
<dbReference type="CDD" id="cd18997">
    <property type="entry name" value="LGIC_ECD_nAChR"/>
    <property type="match status" value="1"/>
</dbReference>
<evidence type="ECO:0000256" key="14">
    <source>
        <dbReference type="ARBA" id="ARBA00023286"/>
    </source>
</evidence>
<evidence type="ECO:0000256" key="16">
    <source>
        <dbReference type="ARBA" id="ARBA00034104"/>
    </source>
</evidence>
<dbReference type="CDD" id="cd19051">
    <property type="entry name" value="LGIC_TM_cation"/>
    <property type="match status" value="1"/>
</dbReference>
<dbReference type="SUPFAM" id="SSF90112">
    <property type="entry name" value="Neurotransmitter-gated ion-channel transmembrane pore"/>
    <property type="match status" value="1"/>
</dbReference>
<reference evidence="21" key="1">
    <citation type="journal article" date="2015" name="Nat. Genet.">
        <title>The genome and transcriptome of the zoonotic hookworm Ancylostoma ceylanicum identify infection-specific gene families.</title>
        <authorList>
            <person name="Schwarz E.M."/>
            <person name="Hu Y."/>
            <person name="Antoshechkin I."/>
            <person name="Miller M.M."/>
            <person name="Sternberg P.W."/>
            <person name="Aroian R.V."/>
        </authorList>
    </citation>
    <scope>NUCLEOTIDE SEQUENCE</scope>
    <source>
        <strain evidence="21">HY135</strain>
    </source>
</reference>
<keyword evidence="7" id="KW-0770">Synapse</keyword>
<feature type="signal peptide" evidence="17">
    <location>
        <begin position="1"/>
        <end position="16"/>
    </location>
</feature>
<dbReference type="GO" id="GO:0045211">
    <property type="term" value="C:postsynaptic membrane"/>
    <property type="evidence" value="ECO:0007669"/>
    <property type="project" value="UniProtKB-SubCell"/>
</dbReference>
<evidence type="ECO:0000256" key="15">
    <source>
        <dbReference type="ARBA" id="ARBA00023303"/>
    </source>
</evidence>
<keyword evidence="3" id="KW-1003">Cell membrane</keyword>
<evidence type="ECO:0000256" key="2">
    <source>
        <dbReference type="ARBA" id="ARBA00022448"/>
    </source>
</evidence>
<feature type="domain" description="Neurotransmitter-gated ion-channel ligand-binding" evidence="18">
    <location>
        <begin position="26"/>
        <end position="230"/>
    </location>
</feature>
<feature type="transmembrane region" description="Helical" evidence="17">
    <location>
        <begin position="231"/>
        <end position="252"/>
    </location>
</feature>
<keyword evidence="14" id="KW-1071">Ligand-gated ion channel</keyword>
<dbReference type="FunFam" id="1.20.58.390:FF:000043">
    <property type="entry name" value="AcetylCholine Receptor"/>
    <property type="match status" value="1"/>
</dbReference>
<dbReference type="AlphaFoldDB" id="A0A016RUQ9"/>
<dbReference type="InterPro" id="IPR006202">
    <property type="entry name" value="Neur_chan_lig-bd"/>
</dbReference>
<feature type="chain" id="PRO_5022272013" description="Cation transporter family protein" evidence="17">
    <location>
        <begin position="17"/>
        <end position="589"/>
    </location>
</feature>
<keyword evidence="8 17" id="KW-0406">Ion transport</keyword>
<protein>
    <recommendedName>
        <fullName evidence="22">Cation transporter family protein</fullName>
    </recommendedName>
</protein>
<dbReference type="Proteomes" id="UP000024635">
    <property type="component" value="Unassembled WGS sequence"/>
</dbReference>
<dbReference type="Pfam" id="PF02932">
    <property type="entry name" value="Neur_chan_memb"/>
    <property type="match status" value="1"/>
</dbReference>
<evidence type="ECO:0000256" key="1">
    <source>
        <dbReference type="ARBA" id="ARBA00009237"/>
    </source>
</evidence>
<evidence type="ECO:0000256" key="8">
    <source>
        <dbReference type="ARBA" id="ARBA00023065"/>
    </source>
</evidence>
<evidence type="ECO:0000256" key="17">
    <source>
        <dbReference type="RuleBase" id="RU000687"/>
    </source>
</evidence>
<keyword evidence="10" id="KW-1015">Disulfide bond</keyword>
<dbReference type="PANTHER" id="PTHR18945">
    <property type="entry name" value="NEUROTRANSMITTER GATED ION CHANNEL"/>
    <property type="match status" value="1"/>
</dbReference>
<keyword evidence="13" id="KW-0628">Postsynaptic cell membrane</keyword>
<feature type="transmembrane region" description="Helical" evidence="17">
    <location>
        <begin position="508"/>
        <end position="529"/>
    </location>
</feature>
<evidence type="ECO:0000256" key="10">
    <source>
        <dbReference type="ARBA" id="ARBA00023157"/>
    </source>
</evidence>
<accession>A0A016RUQ9</accession>
<dbReference type="PRINTS" id="PR00252">
    <property type="entry name" value="NRIONCHANNEL"/>
</dbReference>
<evidence type="ECO:0000256" key="11">
    <source>
        <dbReference type="ARBA" id="ARBA00023170"/>
    </source>
</evidence>
<evidence type="ECO:0000256" key="5">
    <source>
        <dbReference type="ARBA" id="ARBA00022729"/>
    </source>
</evidence>
<dbReference type="OrthoDB" id="5975154at2759"/>